<feature type="domain" description="HTH LytTR-type" evidence="3">
    <location>
        <begin position="141"/>
        <end position="242"/>
    </location>
</feature>
<dbReference type="PROSITE" id="PS50110">
    <property type="entry name" value="RESPONSE_REGULATORY"/>
    <property type="match status" value="1"/>
</dbReference>
<protein>
    <submittedName>
        <fullName evidence="4">Transcriptional regulatory protein YpdB</fullName>
    </submittedName>
</protein>
<dbReference type="Proteomes" id="UP000216052">
    <property type="component" value="Chromosome"/>
</dbReference>
<dbReference type="InterPro" id="IPR046947">
    <property type="entry name" value="LytR-like"/>
</dbReference>
<dbReference type="SMART" id="SM00850">
    <property type="entry name" value="LytTR"/>
    <property type="match status" value="1"/>
</dbReference>
<dbReference type="InterPro" id="IPR007492">
    <property type="entry name" value="LytTR_DNA-bd_dom"/>
</dbReference>
<organism evidence="4 5">
    <name type="scientific">Sporomusa acidovorans (strain ATCC 49682 / DSM 3132 / Mol)</name>
    <dbReference type="NCBI Taxonomy" id="1123286"/>
    <lineage>
        <taxon>Bacteria</taxon>
        <taxon>Bacillati</taxon>
        <taxon>Bacillota</taxon>
        <taxon>Negativicutes</taxon>
        <taxon>Selenomonadales</taxon>
        <taxon>Sporomusaceae</taxon>
        <taxon>Sporomusa</taxon>
    </lineage>
</organism>
<name>A0ABZ3JAW5_SPOA4</name>
<reference evidence="4" key="1">
    <citation type="submission" date="2024-05" db="EMBL/GenBank/DDBJ databases">
        <title>Isolation and characterization of Sporomusa carbonis sp. nov., a carboxydotrophic hydrogenogen in the genus of Sporomusa isolated from a charcoal burning pile.</title>
        <authorList>
            <person name="Boeer T."/>
            <person name="Rosenbaum F."/>
            <person name="Eysell L."/>
            <person name="Mueller V."/>
            <person name="Daniel R."/>
            <person name="Poehlein A."/>
        </authorList>
    </citation>
    <scope>NUCLEOTIDE SEQUENCE [LARGE SCALE GENOMIC DNA]</scope>
    <source>
        <strain evidence="4">DSM 3132</strain>
    </source>
</reference>
<evidence type="ECO:0000256" key="1">
    <source>
        <dbReference type="PROSITE-ProRule" id="PRU00169"/>
    </source>
</evidence>
<dbReference type="InterPro" id="IPR001789">
    <property type="entry name" value="Sig_transdc_resp-reg_receiver"/>
</dbReference>
<dbReference type="SUPFAM" id="SSF52172">
    <property type="entry name" value="CheY-like"/>
    <property type="match status" value="1"/>
</dbReference>
<feature type="modified residue" description="4-aspartylphosphate" evidence="1">
    <location>
        <position position="55"/>
    </location>
</feature>
<dbReference type="Gene3D" id="2.20.25.10">
    <property type="match status" value="1"/>
</dbReference>
<dbReference type="Pfam" id="PF04397">
    <property type="entry name" value="LytTR"/>
    <property type="match status" value="1"/>
</dbReference>
<dbReference type="Gene3D" id="2.40.50.40">
    <property type="match status" value="1"/>
</dbReference>
<dbReference type="PROSITE" id="PS50930">
    <property type="entry name" value="HTH_LYTTR"/>
    <property type="match status" value="1"/>
</dbReference>
<dbReference type="Pfam" id="PF00072">
    <property type="entry name" value="Response_reg"/>
    <property type="match status" value="1"/>
</dbReference>
<evidence type="ECO:0000313" key="4">
    <source>
        <dbReference type="EMBL" id="XFO75559.1"/>
    </source>
</evidence>
<accession>A0ABZ3JAW5</accession>
<evidence type="ECO:0000313" key="5">
    <source>
        <dbReference type="Proteomes" id="UP000216052"/>
    </source>
</evidence>
<proteinExistence type="predicted"/>
<dbReference type="PANTHER" id="PTHR37299:SF1">
    <property type="entry name" value="STAGE 0 SPORULATION PROTEIN A HOMOLOG"/>
    <property type="match status" value="1"/>
</dbReference>
<dbReference type="SMART" id="SM00448">
    <property type="entry name" value="REC"/>
    <property type="match status" value="1"/>
</dbReference>
<dbReference type="InterPro" id="IPR011006">
    <property type="entry name" value="CheY-like_superfamily"/>
</dbReference>
<evidence type="ECO:0000259" key="2">
    <source>
        <dbReference type="PROSITE" id="PS50110"/>
    </source>
</evidence>
<keyword evidence="5" id="KW-1185">Reference proteome</keyword>
<dbReference type="PANTHER" id="PTHR37299">
    <property type="entry name" value="TRANSCRIPTIONAL REGULATOR-RELATED"/>
    <property type="match status" value="1"/>
</dbReference>
<dbReference type="Gene3D" id="3.40.50.2300">
    <property type="match status" value="1"/>
</dbReference>
<sequence>MRTKAVIVDDEQPICDEIEYLLSQHPDMEVCAKFTNCVDALIYILEKKPELVLLDVSMPGMSGLEMAQRLNSMNKPPYIVFITAYPEHAVDAFATPAVGYITKPITAEKLAQTLTKIRHLSSKTIPDKKTAQIAKVCVLAGGKIVPVNKSDIVFIYVKDKDVFVRTRIDEFSAMMTLQEFDNMLTEANFMRVHRQYIINLDEVLEITPWFHGSYLLRMNDANKQEVPVSRNRVKQLKIALGLK</sequence>
<feature type="domain" description="Response regulatory" evidence="2">
    <location>
        <begin position="4"/>
        <end position="118"/>
    </location>
</feature>
<keyword evidence="1" id="KW-0597">Phosphoprotein</keyword>
<dbReference type="EMBL" id="CP155571">
    <property type="protein sequence ID" value="XFO75559.1"/>
    <property type="molecule type" value="Genomic_DNA"/>
</dbReference>
<evidence type="ECO:0000259" key="3">
    <source>
        <dbReference type="PROSITE" id="PS50930"/>
    </source>
</evidence>
<gene>
    <name evidence="4" type="primary">ypdB_3</name>
    <name evidence="4" type="ORF">SPACI_056830</name>
</gene>
<dbReference type="RefSeq" id="WP_093795061.1">
    <property type="nucleotide sequence ID" value="NZ_CP155571.1"/>
</dbReference>